<dbReference type="Gene3D" id="3.40.30.10">
    <property type="entry name" value="Glutaredoxin"/>
    <property type="match status" value="1"/>
</dbReference>
<dbReference type="PANTHER" id="PTHR44051">
    <property type="entry name" value="GLUTATHIONE S-TRANSFERASE-RELATED"/>
    <property type="match status" value="1"/>
</dbReference>
<dbReference type="Gene3D" id="1.20.1050.10">
    <property type="match status" value="1"/>
</dbReference>
<feature type="domain" description="GST N-terminal" evidence="1">
    <location>
        <begin position="1"/>
        <end position="81"/>
    </location>
</feature>
<dbReference type="SFLD" id="SFLDG00358">
    <property type="entry name" value="Main_(cytGST)"/>
    <property type="match status" value="1"/>
</dbReference>
<dbReference type="PROSITE" id="PS50404">
    <property type="entry name" value="GST_NTER"/>
    <property type="match status" value="1"/>
</dbReference>
<dbReference type="InterPro" id="IPR036249">
    <property type="entry name" value="Thioredoxin-like_sf"/>
</dbReference>
<keyword evidence="4" id="KW-1185">Reference proteome</keyword>
<evidence type="ECO:0000313" key="4">
    <source>
        <dbReference type="Proteomes" id="UP000070433"/>
    </source>
</evidence>
<dbReference type="PANTHER" id="PTHR44051:SF8">
    <property type="entry name" value="GLUTATHIONE S-TRANSFERASE GSTA"/>
    <property type="match status" value="1"/>
</dbReference>
<evidence type="ECO:0000259" key="1">
    <source>
        <dbReference type="PROSITE" id="PS50404"/>
    </source>
</evidence>
<dbReference type="Pfam" id="PF02798">
    <property type="entry name" value="GST_N"/>
    <property type="match status" value="1"/>
</dbReference>
<dbReference type="InterPro" id="IPR004045">
    <property type="entry name" value="Glutathione_S-Trfase_N"/>
</dbReference>
<gene>
    <name evidence="3" type="ORF">UC35_09870</name>
</gene>
<dbReference type="SUPFAM" id="SSF47616">
    <property type="entry name" value="GST C-terminal domain-like"/>
    <property type="match status" value="1"/>
</dbReference>
<dbReference type="InterPro" id="IPR010987">
    <property type="entry name" value="Glutathione-S-Trfase_C-like"/>
</dbReference>
<dbReference type="InterPro" id="IPR040079">
    <property type="entry name" value="Glutathione_S-Trfase"/>
</dbReference>
<sequence>MTLKLYFGPGACSFVPHTMLEAAGAPFEAVLVKLHKQENLGPEYRTLNPRGQVPVLVDGDEVITQILAIVSYLDDKFPQCNFLPRAALARTRALETLAWMNNTVHPTFTHVFMPYRFSDDAAAQAAIKRYNAALYRPMLEEIEAMAQQAAQQGRAFLGGANFGPIDAYALTLLRWGGFAGHDPAGFPALWAHVQRLAELPPVARAMARERLQLNVYQPPAA</sequence>
<dbReference type="CDD" id="cd03057">
    <property type="entry name" value="GST_N_Beta"/>
    <property type="match status" value="1"/>
</dbReference>
<dbReference type="SFLD" id="SFLDG01150">
    <property type="entry name" value="Main.1:_Beta-like"/>
    <property type="match status" value="1"/>
</dbReference>
<dbReference type="GO" id="GO:0016740">
    <property type="term" value="F:transferase activity"/>
    <property type="evidence" value="ECO:0007669"/>
    <property type="project" value="UniProtKB-KW"/>
</dbReference>
<name>A0A127JTD2_9BURK</name>
<keyword evidence="3" id="KW-0808">Transferase</keyword>
<evidence type="ECO:0000313" key="3">
    <source>
        <dbReference type="EMBL" id="AMO23143.1"/>
    </source>
</evidence>
<dbReference type="PROSITE" id="PS50405">
    <property type="entry name" value="GST_CTER"/>
    <property type="match status" value="1"/>
</dbReference>
<dbReference type="InterPro" id="IPR036282">
    <property type="entry name" value="Glutathione-S-Trfase_C_sf"/>
</dbReference>
<dbReference type="EMBL" id="CP010951">
    <property type="protein sequence ID" value="AMO23143.1"/>
    <property type="molecule type" value="Genomic_DNA"/>
</dbReference>
<evidence type="ECO:0000259" key="2">
    <source>
        <dbReference type="PROSITE" id="PS50405"/>
    </source>
</evidence>
<dbReference type="RefSeq" id="WP_061498694.1">
    <property type="nucleotide sequence ID" value="NZ_CP010951.1"/>
</dbReference>
<dbReference type="SUPFAM" id="SSF52833">
    <property type="entry name" value="Thioredoxin-like"/>
    <property type="match status" value="1"/>
</dbReference>
<dbReference type="OrthoDB" id="3828095at2"/>
<dbReference type="Proteomes" id="UP000070433">
    <property type="component" value="Chromosome"/>
</dbReference>
<dbReference type="AlphaFoldDB" id="A0A127JTD2"/>
<protein>
    <submittedName>
        <fullName evidence="3">Glutathione S-transferase</fullName>
    </submittedName>
</protein>
<reference evidence="3 4" key="1">
    <citation type="journal article" date="2014" name="Int. J. Syst. Evol. Microbiol.">
        <title>Ramlibacter solisilvae sp. nov., isolated from forest soil, and emended description of the genus Ramlibacter.</title>
        <authorList>
            <person name="Lee H.J."/>
            <person name="Lee S.H."/>
            <person name="Lee S.S."/>
            <person name="Lee J.S."/>
            <person name="Kim Y."/>
            <person name="Kim S.C."/>
            <person name="Jeon C.O."/>
        </authorList>
    </citation>
    <scope>NUCLEOTIDE SEQUENCE [LARGE SCALE GENOMIC DNA]</scope>
    <source>
        <strain evidence="3 4">5-10</strain>
    </source>
</reference>
<organism evidence="3 4">
    <name type="scientific">Ramlibacter tataouinensis</name>
    <dbReference type="NCBI Taxonomy" id="94132"/>
    <lineage>
        <taxon>Bacteria</taxon>
        <taxon>Pseudomonadati</taxon>
        <taxon>Pseudomonadota</taxon>
        <taxon>Betaproteobacteria</taxon>
        <taxon>Burkholderiales</taxon>
        <taxon>Comamonadaceae</taxon>
        <taxon>Ramlibacter</taxon>
    </lineage>
</organism>
<proteinExistence type="predicted"/>
<feature type="domain" description="GST C-terminal" evidence="2">
    <location>
        <begin position="86"/>
        <end position="221"/>
    </location>
</feature>
<dbReference type="SFLD" id="SFLDS00019">
    <property type="entry name" value="Glutathione_Transferase_(cytos"/>
    <property type="match status" value="1"/>
</dbReference>
<accession>A0A127JTD2</accession>